<feature type="compositionally biased region" description="Basic and acidic residues" evidence="2">
    <location>
        <begin position="642"/>
        <end position="651"/>
    </location>
</feature>
<feature type="region of interest" description="Disordered" evidence="2">
    <location>
        <begin position="179"/>
        <end position="218"/>
    </location>
</feature>
<comment type="caution">
    <text evidence="3">The sequence shown here is derived from an EMBL/GenBank/DDBJ whole genome shotgun (WGS) entry which is preliminary data.</text>
</comment>
<reference evidence="3" key="1">
    <citation type="submission" date="2020-04" db="EMBL/GenBank/DDBJ databases">
        <authorList>
            <person name="Alioto T."/>
            <person name="Alioto T."/>
            <person name="Gomez Garrido J."/>
        </authorList>
    </citation>
    <scope>NUCLEOTIDE SEQUENCE</scope>
    <source>
        <strain evidence="3">A484AB</strain>
    </source>
</reference>
<keyword evidence="4" id="KW-1185">Reference proteome</keyword>
<feature type="region of interest" description="Disordered" evidence="2">
    <location>
        <begin position="423"/>
        <end position="446"/>
    </location>
</feature>
<feature type="compositionally biased region" description="Acidic residues" evidence="2">
    <location>
        <begin position="185"/>
        <end position="196"/>
    </location>
</feature>
<feature type="region of interest" description="Disordered" evidence="2">
    <location>
        <begin position="488"/>
        <end position="651"/>
    </location>
</feature>
<feature type="coiled-coil region" evidence="1">
    <location>
        <begin position="114"/>
        <end position="169"/>
    </location>
</feature>
<feature type="region of interest" description="Disordered" evidence="2">
    <location>
        <begin position="373"/>
        <end position="402"/>
    </location>
</feature>
<evidence type="ECO:0000313" key="4">
    <source>
        <dbReference type="Proteomes" id="UP001152795"/>
    </source>
</evidence>
<name>A0A6S7IBN4_PARCT</name>
<dbReference type="AlphaFoldDB" id="A0A6S7IBN4"/>
<dbReference type="EMBL" id="CACRXK020004047">
    <property type="protein sequence ID" value="CAB4001278.1"/>
    <property type="molecule type" value="Genomic_DNA"/>
</dbReference>
<evidence type="ECO:0000256" key="2">
    <source>
        <dbReference type="SAM" id="MobiDB-lite"/>
    </source>
</evidence>
<sequence length="651" mass="72315">MDMNGAANCQQHDGPRELEIFSDEQVEEVMESLEYFKSKIEQLQAYCEQVNQNKMQVDENLIEQKRKHHEELAKYQEEISALRNANIQLMAGKIASPEKRGNFSVSALSCAIDSESAEARIQDMSSKVRSLELTLAEKDKHVSVMEWQIMDLEATIATLQAERDQLVLELELRHTHENIVQGDEPLGDIDGDEDFDSGLPDSHRKQNPTNSRRSHSDLWGNGNECLSLRQMLSLSAEWSVNDGPVRMRKPLQRHFSDYVKRDGRVRSTDFSRPNTTHSLEDFDNLSEVDSGLGLCKLTRTMNFCDILDADEYSNIHVADNRLSFTTESVLVEPGEENGSPLQPLSKKWATFENGLGNSLEEDILGNGEIKVSQNSEASHGGNGVSHPPGENESLGSSTSDFSSAFHSSQDILVSSMEEPWVSSTVSVSESTPVRDEEKKKLSKKAISKSDSCILPSRSKSPPSDKEDMWNFTPDSIVNVSTGEILIPSLVETPPSPSLKKSHSFTSSIEIVLKSPQSPVTSQDSSDGEERSVVDNVEQTVDSMDNSEDNGVEGAKLTPEEPQASETVVLRKKSGKSPTPREKHHGKSKSACEGSPSEENTEGLDSRHKKSLSDPIKKGGEKRGRRKLMEYQKWQKYGRHGKPPGDLKISDC</sequence>
<feature type="compositionally biased region" description="Basic and acidic residues" evidence="2">
    <location>
        <begin position="610"/>
        <end position="629"/>
    </location>
</feature>
<feature type="compositionally biased region" description="Low complexity" evidence="2">
    <location>
        <begin position="393"/>
        <end position="402"/>
    </location>
</feature>
<dbReference type="OrthoDB" id="5984713at2759"/>
<keyword evidence="1" id="KW-0175">Coiled coil</keyword>
<feature type="coiled-coil region" evidence="1">
    <location>
        <begin position="40"/>
        <end position="85"/>
    </location>
</feature>
<organism evidence="3 4">
    <name type="scientific">Paramuricea clavata</name>
    <name type="common">Red gorgonian</name>
    <name type="synonym">Violescent sea-whip</name>
    <dbReference type="NCBI Taxonomy" id="317549"/>
    <lineage>
        <taxon>Eukaryota</taxon>
        <taxon>Metazoa</taxon>
        <taxon>Cnidaria</taxon>
        <taxon>Anthozoa</taxon>
        <taxon>Octocorallia</taxon>
        <taxon>Malacalcyonacea</taxon>
        <taxon>Plexauridae</taxon>
        <taxon>Paramuricea</taxon>
    </lineage>
</organism>
<feature type="compositionally biased region" description="Polar residues" evidence="2">
    <location>
        <begin position="503"/>
        <end position="524"/>
    </location>
</feature>
<evidence type="ECO:0000256" key="1">
    <source>
        <dbReference type="SAM" id="Coils"/>
    </source>
</evidence>
<proteinExistence type="predicted"/>
<accession>A0A6S7IBN4</accession>
<gene>
    <name evidence="3" type="ORF">PACLA_8A081100</name>
</gene>
<protein>
    <submittedName>
        <fullName evidence="3">Uncharacterized protein</fullName>
    </submittedName>
</protein>
<dbReference type="Proteomes" id="UP001152795">
    <property type="component" value="Unassembled WGS sequence"/>
</dbReference>
<evidence type="ECO:0000313" key="3">
    <source>
        <dbReference type="EMBL" id="CAB4001278.1"/>
    </source>
</evidence>